<sequence>MNTKEVLKTKSIYNREDLLKIRVFLSAILNVAKCKVPKDSVKA</sequence>
<evidence type="ECO:0000313" key="1">
    <source>
        <dbReference type="EMBL" id="SMP09130.1"/>
    </source>
</evidence>
<gene>
    <name evidence="1" type="ORF">SAMN06265339_0697</name>
</gene>
<reference evidence="1 2" key="1">
    <citation type="submission" date="2017-05" db="EMBL/GenBank/DDBJ databases">
        <authorList>
            <person name="Varghese N."/>
            <person name="Submissions S."/>
        </authorList>
    </citation>
    <scope>NUCLEOTIDE SEQUENCE [LARGE SCALE GENOMIC DNA]</scope>
    <source>
        <strain evidence="1 2">DSM 15522</strain>
    </source>
</reference>
<evidence type="ECO:0000313" key="2">
    <source>
        <dbReference type="Proteomes" id="UP001157911"/>
    </source>
</evidence>
<accession>A0ABY1NGW5</accession>
<organism evidence="1 2">
    <name type="scientific">Desulfurobacterium pacificum</name>
    <dbReference type="NCBI Taxonomy" id="240166"/>
    <lineage>
        <taxon>Bacteria</taxon>
        <taxon>Pseudomonadati</taxon>
        <taxon>Aquificota</taxon>
        <taxon>Aquificia</taxon>
        <taxon>Desulfurobacteriales</taxon>
        <taxon>Desulfurobacteriaceae</taxon>
        <taxon>Desulfurobacterium</taxon>
    </lineage>
</organism>
<dbReference type="Proteomes" id="UP001157911">
    <property type="component" value="Unassembled WGS sequence"/>
</dbReference>
<protein>
    <submittedName>
        <fullName evidence="1">Uncharacterized protein</fullName>
    </submittedName>
</protein>
<comment type="caution">
    <text evidence="1">The sequence shown here is derived from an EMBL/GenBank/DDBJ whole genome shotgun (WGS) entry which is preliminary data.</text>
</comment>
<dbReference type="EMBL" id="FXUB01000001">
    <property type="protein sequence ID" value="SMP09130.1"/>
    <property type="molecule type" value="Genomic_DNA"/>
</dbReference>
<keyword evidence="2" id="KW-1185">Reference proteome</keyword>
<proteinExistence type="predicted"/>
<name>A0ABY1NGW5_9BACT</name>